<protein>
    <recommendedName>
        <fullName evidence="3">Integrase zinc-binding domain-containing protein</fullName>
    </recommendedName>
</protein>
<dbReference type="Proteomes" id="UP000092154">
    <property type="component" value="Unassembled WGS sequence"/>
</dbReference>
<organism evidence="1 2">
    <name type="scientific">Rhizopogon vinicolor AM-OR11-026</name>
    <dbReference type="NCBI Taxonomy" id="1314800"/>
    <lineage>
        <taxon>Eukaryota</taxon>
        <taxon>Fungi</taxon>
        <taxon>Dikarya</taxon>
        <taxon>Basidiomycota</taxon>
        <taxon>Agaricomycotina</taxon>
        <taxon>Agaricomycetes</taxon>
        <taxon>Agaricomycetidae</taxon>
        <taxon>Boletales</taxon>
        <taxon>Suillineae</taxon>
        <taxon>Rhizopogonaceae</taxon>
        <taxon>Rhizopogon</taxon>
    </lineage>
</organism>
<evidence type="ECO:0008006" key="3">
    <source>
        <dbReference type="Google" id="ProtNLM"/>
    </source>
</evidence>
<dbReference type="EMBL" id="KV448766">
    <property type="protein sequence ID" value="OAX33451.1"/>
    <property type="molecule type" value="Genomic_DNA"/>
</dbReference>
<feature type="non-terminal residue" evidence="1">
    <location>
        <position position="61"/>
    </location>
</feature>
<reference evidence="1 2" key="1">
    <citation type="submission" date="2016-06" db="EMBL/GenBank/DDBJ databases">
        <title>Comparative genomics of the ectomycorrhizal sister species Rhizopogon vinicolor and Rhizopogon vesiculosus (Basidiomycota: Boletales) reveals a divergence of the mating type B locus.</title>
        <authorList>
            <consortium name="DOE Joint Genome Institute"/>
            <person name="Mujic A.B."/>
            <person name="Kuo A."/>
            <person name="Tritt A."/>
            <person name="Lipzen A."/>
            <person name="Chen C."/>
            <person name="Johnson J."/>
            <person name="Sharma A."/>
            <person name="Barry K."/>
            <person name="Grigoriev I.V."/>
            <person name="Spatafora J.W."/>
        </authorList>
    </citation>
    <scope>NUCLEOTIDE SEQUENCE [LARGE SCALE GENOMIC DNA]</scope>
    <source>
        <strain evidence="1 2">AM-OR11-026</strain>
    </source>
</reference>
<proteinExistence type="predicted"/>
<dbReference type="InParanoid" id="A0A1B7MLI8"/>
<name>A0A1B7MLI8_9AGAM</name>
<keyword evidence="2" id="KW-1185">Reference proteome</keyword>
<evidence type="ECO:0000313" key="1">
    <source>
        <dbReference type="EMBL" id="OAX33451.1"/>
    </source>
</evidence>
<gene>
    <name evidence="1" type="ORF">K503DRAFT_646929</name>
</gene>
<feature type="non-terminal residue" evidence="1">
    <location>
        <position position="1"/>
    </location>
</feature>
<accession>A0A1B7MLI8</accession>
<sequence length="61" mass="7062">IWWPQLANNISWFIKSCHLCQIHQTCSVLIPPTVAIPAPLFAKMYMDMMHMPPSGDFKYIV</sequence>
<dbReference type="STRING" id="1314800.A0A1B7MLI8"/>
<dbReference type="OrthoDB" id="446925at2759"/>
<dbReference type="AlphaFoldDB" id="A0A1B7MLI8"/>
<evidence type="ECO:0000313" key="2">
    <source>
        <dbReference type="Proteomes" id="UP000092154"/>
    </source>
</evidence>